<evidence type="ECO:0000256" key="1">
    <source>
        <dbReference type="ARBA" id="ARBA00023002"/>
    </source>
</evidence>
<feature type="non-terminal residue" evidence="2">
    <location>
        <position position="1"/>
    </location>
</feature>
<dbReference type="AlphaFoldDB" id="A0A5J4WA02"/>
<gene>
    <name evidence="2" type="ORF">EZS28_012974</name>
</gene>
<dbReference type="InterPro" id="IPR043143">
    <property type="entry name" value="Mal/L-sulf/L-lact_DH-like_NADP"/>
</dbReference>
<name>A0A5J4WA02_9EUKA</name>
<evidence type="ECO:0000313" key="2">
    <source>
        <dbReference type="EMBL" id="KAA6391496.1"/>
    </source>
</evidence>
<evidence type="ECO:0000313" key="3">
    <source>
        <dbReference type="Proteomes" id="UP000324800"/>
    </source>
</evidence>
<proteinExistence type="predicted"/>
<reference evidence="2 3" key="1">
    <citation type="submission" date="2019-03" db="EMBL/GenBank/DDBJ databases">
        <title>Single cell metagenomics reveals metabolic interactions within the superorganism composed of flagellate Streblomastix strix and complex community of Bacteroidetes bacteria on its surface.</title>
        <authorList>
            <person name="Treitli S.C."/>
            <person name="Kolisko M."/>
            <person name="Husnik F."/>
            <person name="Keeling P."/>
            <person name="Hampl V."/>
        </authorList>
    </citation>
    <scope>NUCLEOTIDE SEQUENCE [LARGE SCALE GENOMIC DNA]</scope>
    <source>
        <strain evidence="2">ST1C</strain>
    </source>
</reference>
<dbReference type="Gene3D" id="3.30.1370.60">
    <property type="entry name" value="Hypothetical oxidoreductase yiak, domain 2"/>
    <property type="match status" value="1"/>
</dbReference>
<accession>A0A5J4WA02</accession>
<organism evidence="2 3">
    <name type="scientific">Streblomastix strix</name>
    <dbReference type="NCBI Taxonomy" id="222440"/>
    <lineage>
        <taxon>Eukaryota</taxon>
        <taxon>Metamonada</taxon>
        <taxon>Preaxostyla</taxon>
        <taxon>Oxymonadida</taxon>
        <taxon>Streblomastigidae</taxon>
        <taxon>Streblomastix</taxon>
    </lineage>
</organism>
<protein>
    <submittedName>
        <fullName evidence="2">Uncharacterized protein</fullName>
    </submittedName>
</protein>
<dbReference type="InterPro" id="IPR036111">
    <property type="entry name" value="Mal/L-sulfo/L-lacto_DH-like_sf"/>
</dbReference>
<comment type="caution">
    <text evidence="2">The sequence shown here is derived from an EMBL/GenBank/DDBJ whole genome shotgun (WGS) entry which is preliminary data.</text>
</comment>
<dbReference type="Pfam" id="PF02615">
    <property type="entry name" value="Ldh_2"/>
    <property type="match status" value="1"/>
</dbReference>
<keyword evidence="1" id="KW-0560">Oxidoreductase</keyword>
<dbReference type="OrthoDB" id="7881616at2759"/>
<dbReference type="GO" id="GO:0016491">
    <property type="term" value="F:oxidoreductase activity"/>
    <property type="evidence" value="ECO:0007669"/>
    <property type="project" value="UniProtKB-KW"/>
</dbReference>
<sequence>SIEMGHFFFAANIDAFTTLDEFKKSSGDIMRELRGSKKAEGHDRVFVAGEKEFDNYHRQLAQGGVLMDPVSAKGFITMRAETGLTHYVFPWDGDVYKEKVLGLGEEGLSKEEKEKKIQERIVKLCLNPKLAAVGGTQGACLCHKKKD</sequence>
<dbReference type="SUPFAM" id="SSF89733">
    <property type="entry name" value="L-sulfolactate dehydrogenase-like"/>
    <property type="match status" value="1"/>
</dbReference>
<dbReference type="EMBL" id="SNRW01002861">
    <property type="protein sequence ID" value="KAA6391496.1"/>
    <property type="molecule type" value="Genomic_DNA"/>
</dbReference>
<dbReference type="Proteomes" id="UP000324800">
    <property type="component" value="Unassembled WGS sequence"/>
</dbReference>
<dbReference type="InterPro" id="IPR003767">
    <property type="entry name" value="Malate/L-lactate_DH-like"/>
</dbReference>